<dbReference type="Proteomes" id="UP000494174">
    <property type="component" value="Unassembled WGS sequence"/>
</dbReference>
<keyword evidence="4" id="KW-0804">Transcription</keyword>
<proteinExistence type="inferred from homology"/>
<evidence type="ECO:0000259" key="5">
    <source>
        <dbReference type="PROSITE" id="PS50931"/>
    </source>
</evidence>
<dbReference type="Gene3D" id="3.40.190.10">
    <property type="entry name" value="Periplasmic binding protein-like II"/>
    <property type="match status" value="2"/>
</dbReference>
<dbReference type="AlphaFoldDB" id="A0A6P2RAN3"/>
<evidence type="ECO:0000313" key="6">
    <source>
        <dbReference type="EMBL" id="VWC31898.1"/>
    </source>
</evidence>
<dbReference type="SUPFAM" id="SSF53850">
    <property type="entry name" value="Periplasmic binding protein-like II"/>
    <property type="match status" value="1"/>
</dbReference>
<dbReference type="InterPro" id="IPR005119">
    <property type="entry name" value="LysR_subst-bd"/>
</dbReference>
<dbReference type="Pfam" id="PF03466">
    <property type="entry name" value="LysR_substrate"/>
    <property type="match status" value="1"/>
</dbReference>
<evidence type="ECO:0000313" key="7">
    <source>
        <dbReference type="Proteomes" id="UP000494174"/>
    </source>
</evidence>
<dbReference type="Gene3D" id="1.10.10.10">
    <property type="entry name" value="Winged helix-like DNA-binding domain superfamily/Winged helix DNA-binding domain"/>
    <property type="match status" value="1"/>
</dbReference>
<dbReference type="EMBL" id="CABVPU010000035">
    <property type="protein sequence ID" value="VWC31898.1"/>
    <property type="molecule type" value="Genomic_DNA"/>
</dbReference>
<dbReference type="InterPro" id="IPR050389">
    <property type="entry name" value="LysR-type_TF"/>
</dbReference>
<accession>A0A6P2RAN3</accession>
<dbReference type="PANTHER" id="PTHR30118:SF15">
    <property type="entry name" value="TRANSCRIPTIONAL REGULATORY PROTEIN"/>
    <property type="match status" value="1"/>
</dbReference>
<keyword evidence="3" id="KW-0238">DNA-binding</keyword>
<gene>
    <name evidence="6" type="ORF">BLA15945_06495</name>
</gene>
<reference evidence="6 7" key="1">
    <citation type="submission" date="2019-09" db="EMBL/GenBank/DDBJ databases">
        <authorList>
            <person name="Depoorter E."/>
        </authorList>
    </citation>
    <scope>NUCLEOTIDE SEQUENCE [LARGE SCALE GENOMIC DNA]</scope>
    <source>
        <strain evidence="6">R-15945</strain>
    </source>
</reference>
<dbReference type="GO" id="GO:0003700">
    <property type="term" value="F:DNA-binding transcription factor activity"/>
    <property type="evidence" value="ECO:0007669"/>
    <property type="project" value="InterPro"/>
</dbReference>
<feature type="domain" description="HTH lysR-type" evidence="5">
    <location>
        <begin position="7"/>
        <end position="64"/>
    </location>
</feature>
<dbReference type="InterPro" id="IPR036388">
    <property type="entry name" value="WH-like_DNA-bd_sf"/>
</dbReference>
<dbReference type="InterPro" id="IPR000847">
    <property type="entry name" value="LysR_HTH_N"/>
</dbReference>
<dbReference type="CDD" id="cd08465">
    <property type="entry name" value="PBP2_ToxR"/>
    <property type="match status" value="1"/>
</dbReference>
<comment type="similarity">
    <text evidence="1">Belongs to the LysR transcriptional regulatory family.</text>
</comment>
<keyword evidence="2" id="KW-0805">Transcription regulation</keyword>
<dbReference type="RefSeq" id="WP_174972947.1">
    <property type="nucleotide sequence ID" value="NZ_CABVPU010000035.1"/>
</dbReference>
<organism evidence="6 7">
    <name type="scientific">Burkholderia lata (strain ATCC 17760 / DSM 23089 / LMG 22485 / NCIMB 9086 / R18194 / 383)</name>
    <dbReference type="NCBI Taxonomy" id="482957"/>
    <lineage>
        <taxon>Bacteria</taxon>
        <taxon>Pseudomonadati</taxon>
        <taxon>Pseudomonadota</taxon>
        <taxon>Betaproteobacteria</taxon>
        <taxon>Burkholderiales</taxon>
        <taxon>Burkholderiaceae</taxon>
        <taxon>Burkholderia</taxon>
        <taxon>Burkholderia cepacia complex</taxon>
    </lineage>
</organism>
<dbReference type="SUPFAM" id="SSF46785">
    <property type="entry name" value="Winged helix' DNA-binding domain"/>
    <property type="match status" value="1"/>
</dbReference>
<sequence>MDELRRIDLNLLLTLHALLTERHVTRAAVRLHKSQPAVSHSLAQLRERFNDQLLIRRDGYMALTARAQALIRPLEAALLSLNGLLGEADFAPATARARLRLSLSDYAAKTIFPSVVRRVRTEAPGIELAISQASREAMHAQLSDGELDLALGIFPNPPEEILVEDLFPDHFVCVADASALPADGQLSFEDWLARPHVMLALRPDANDEIEKTLSAKGLRRHIALALPHWTAAVQMLEGTDLILTIAKRALIGIEQYPALHCFDPPLVLPEIAYQQAWHVRKDQDPALRWLRRCFVEAGQMMNTGGPSVAQ</sequence>
<dbReference type="Pfam" id="PF00126">
    <property type="entry name" value="HTH_1"/>
    <property type="match status" value="1"/>
</dbReference>
<dbReference type="PRINTS" id="PR00039">
    <property type="entry name" value="HTHLYSR"/>
</dbReference>
<dbReference type="GO" id="GO:0003677">
    <property type="term" value="F:DNA binding"/>
    <property type="evidence" value="ECO:0007669"/>
    <property type="project" value="UniProtKB-KW"/>
</dbReference>
<dbReference type="PANTHER" id="PTHR30118">
    <property type="entry name" value="HTH-TYPE TRANSCRIPTIONAL REGULATOR LEUO-RELATED"/>
    <property type="match status" value="1"/>
</dbReference>
<protein>
    <submittedName>
        <fullName evidence="6">LysR family transcriptional regulator</fullName>
    </submittedName>
</protein>
<evidence type="ECO:0000256" key="1">
    <source>
        <dbReference type="ARBA" id="ARBA00009437"/>
    </source>
</evidence>
<evidence type="ECO:0000256" key="3">
    <source>
        <dbReference type="ARBA" id="ARBA00023125"/>
    </source>
</evidence>
<name>A0A6P2RAN3_BURL3</name>
<dbReference type="PROSITE" id="PS50931">
    <property type="entry name" value="HTH_LYSR"/>
    <property type="match status" value="1"/>
</dbReference>
<evidence type="ECO:0000256" key="4">
    <source>
        <dbReference type="ARBA" id="ARBA00023163"/>
    </source>
</evidence>
<evidence type="ECO:0000256" key="2">
    <source>
        <dbReference type="ARBA" id="ARBA00023015"/>
    </source>
</evidence>
<dbReference type="InterPro" id="IPR036390">
    <property type="entry name" value="WH_DNA-bd_sf"/>
</dbReference>